<keyword evidence="2" id="KW-1185">Reference proteome</keyword>
<dbReference type="EMBL" id="OBQC01000027">
    <property type="protein sequence ID" value="SOC45013.1"/>
    <property type="molecule type" value="Genomic_DNA"/>
</dbReference>
<dbReference type="GO" id="GO:0008168">
    <property type="term" value="F:methyltransferase activity"/>
    <property type="evidence" value="ECO:0007669"/>
    <property type="project" value="UniProtKB-KW"/>
</dbReference>
<name>A0A285UT88_9BACL</name>
<dbReference type="GO" id="GO:0032259">
    <property type="term" value="P:methylation"/>
    <property type="evidence" value="ECO:0007669"/>
    <property type="project" value="UniProtKB-KW"/>
</dbReference>
<reference evidence="2" key="1">
    <citation type="submission" date="2017-08" db="EMBL/GenBank/DDBJ databases">
        <authorList>
            <person name="Varghese N."/>
            <person name="Submissions S."/>
        </authorList>
    </citation>
    <scope>NUCLEOTIDE SEQUENCE [LARGE SCALE GENOMIC DNA]</scope>
    <source>
        <strain evidence="2">JC23</strain>
    </source>
</reference>
<evidence type="ECO:0000313" key="2">
    <source>
        <dbReference type="Proteomes" id="UP000219252"/>
    </source>
</evidence>
<dbReference type="RefSeq" id="WP_097151271.1">
    <property type="nucleotide sequence ID" value="NZ_OBQC01000027.1"/>
</dbReference>
<keyword evidence="1" id="KW-0808">Transferase</keyword>
<dbReference type="CDD" id="cd02440">
    <property type="entry name" value="AdoMet_MTases"/>
    <property type="match status" value="1"/>
</dbReference>
<dbReference type="Proteomes" id="UP000219252">
    <property type="component" value="Unassembled WGS sequence"/>
</dbReference>
<accession>A0A285UT88</accession>
<proteinExistence type="predicted"/>
<evidence type="ECO:0000313" key="1">
    <source>
        <dbReference type="EMBL" id="SOC45013.1"/>
    </source>
</evidence>
<dbReference type="AlphaFoldDB" id="A0A285UT88"/>
<sequence>MNELYYEDMLNIQTERKKSEVNNSTFYHPYEPTPYSALEHLTKHYEISSEDHIVDFGCGKGRLNFFLHYFFHPTVTGIEMNEVFYRDALKNIDSYLKKVKRNDDKIRFHCCKAEQYKIQPEDNRFYFFNPFSIQIFMKVINNILHSVEVTNRDIDVILYYANEDYRYFLEYQTSFQLFKEIELPNLYNKNTYERFLIYRLTN</sequence>
<dbReference type="Gene3D" id="3.40.50.150">
    <property type="entry name" value="Vaccinia Virus protein VP39"/>
    <property type="match status" value="1"/>
</dbReference>
<gene>
    <name evidence="1" type="ORF">SAMN05877842_1275</name>
</gene>
<organism evidence="1 2">
    <name type="scientific">Ureibacillus acetophenoni</name>
    <dbReference type="NCBI Taxonomy" id="614649"/>
    <lineage>
        <taxon>Bacteria</taxon>
        <taxon>Bacillati</taxon>
        <taxon>Bacillota</taxon>
        <taxon>Bacilli</taxon>
        <taxon>Bacillales</taxon>
        <taxon>Caryophanaceae</taxon>
        <taxon>Ureibacillus</taxon>
    </lineage>
</organism>
<keyword evidence="1" id="KW-0489">Methyltransferase</keyword>
<dbReference type="SUPFAM" id="SSF53335">
    <property type="entry name" value="S-adenosyl-L-methionine-dependent methyltransferases"/>
    <property type="match status" value="1"/>
</dbReference>
<protein>
    <submittedName>
        <fullName evidence="1">Methyltransferase family protein</fullName>
    </submittedName>
</protein>
<dbReference type="OrthoDB" id="9780095at2"/>
<dbReference type="InterPro" id="IPR029063">
    <property type="entry name" value="SAM-dependent_MTases_sf"/>
</dbReference>